<dbReference type="SMART" id="SM00418">
    <property type="entry name" value="HTH_ARSR"/>
    <property type="match status" value="1"/>
</dbReference>
<dbReference type="Gene3D" id="1.10.10.10">
    <property type="entry name" value="Winged helix-like DNA-binding domain superfamily/Winged helix DNA-binding domain"/>
    <property type="match status" value="1"/>
</dbReference>
<reference evidence="3 4" key="1">
    <citation type="submission" date="2016-11" db="EMBL/GenBank/DDBJ databases">
        <title>Comparative genomics of Acidibacillus ferroxidans species.</title>
        <authorList>
            <person name="Oliveira G."/>
            <person name="Nunes G."/>
            <person name="Oliveira R."/>
            <person name="Araujo F."/>
            <person name="Salim A."/>
            <person name="Scholte L."/>
            <person name="Morais D."/>
            <person name="Nancucheo I."/>
            <person name="Johnson D.B."/>
            <person name="Grail B."/>
            <person name="Bittencourt J."/>
            <person name="Valadares R."/>
        </authorList>
    </citation>
    <scope>NUCLEOTIDE SEQUENCE [LARGE SCALE GENOMIC DNA]</scope>
    <source>
        <strain evidence="3 4">Y002</strain>
    </source>
</reference>
<evidence type="ECO:0000313" key="4">
    <source>
        <dbReference type="Proteomes" id="UP000245380"/>
    </source>
</evidence>
<dbReference type="InterPro" id="IPR036388">
    <property type="entry name" value="WH-like_DNA-bd_sf"/>
</dbReference>
<dbReference type="InterPro" id="IPR011991">
    <property type="entry name" value="ArsR-like_HTH"/>
</dbReference>
<feature type="domain" description="HTH arsR-type" evidence="2">
    <location>
        <begin position="12"/>
        <end position="92"/>
    </location>
</feature>
<keyword evidence="1" id="KW-0238">DNA-binding</keyword>
<gene>
    <name evidence="3" type="ORF">BM613_12390</name>
</gene>
<name>A0A2U3D609_SULT2</name>
<dbReference type="InterPro" id="IPR036390">
    <property type="entry name" value="WH_DNA-bd_sf"/>
</dbReference>
<dbReference type="AlphaFoldDB" id="A0A2U3D609"/>
<dbReference type="OrthoDB" id="371140at2"/>
<dbReference type="EMBL" id="MPDK01000029">
    <property type="protein sequence ID" value="PWI56717.1"/>
    <property type="molecule type" value="Genomic_DNA"/>
</dbReference>
<dbReference type="GO" id="GO:0003700">
    <property type="term" value="F:DNA-binding transcription factor activity"/>
    <property type="evidence" value="ECO:0007669"/>
    <property type="project" value="InterPro"/>
</dbReference>
<organism evidence="3 4">
    <name type="scientific">Sulfoacidibacillus thermotolerans</name>
    <name type="common">Acidibacillus sulfuroxidans</name>
    <dbReference type="NCBI Taxonomy" id="1765684"/>
    <lineage>
        <taxon>Bacteria</taxon>
        <taxon>Bacillati</taxon>
        <taxon>Bacillota</taxon>
        <taxon>Bacilli</taxon>
        <taxon>Bacillales</taxon>
        <taxon>Alicyclobacillaceae</taxon>
        <taxon>Sulfoacidibacillus</taxon>
    </lineage>
</organism>
<dbReference type="GO" id="GO:0003677">
    <property type="term" value="F:DNA binding"/>
    <property type="evidence" value="ECO:0007669"/>
    <property type="project" value="UniProtKB-KW"/>
</dbReference>
<dbReference type="RefSeq" id="WP_109431519.1">
    <property type="nucleotide sequence ID" value="NZ_MPDK01000029.1"/>
</dbReference>
<dbReference type="InterPro" id="IPR001845">
    <property type="entry name" value="HTH_ArsR_DNA-bd_dom"/>
</dbReference>
<dbReference type="InterPro" id="IPR000835">
    <property type="entry name" value="HTH_MarR-typ"/>
</dbReference>
<proteinExistence type="predicted"/>
<dbReference type="SUPFAM" id="SSF46785">
    <property type="entry name" value="Winged helix' DNA-binding domain"/>
    <property type="match status" value="1"/>
</dbReference>
<dbReference type="Proteomes" id="UP000245380">
    <property type="component" value="Unassembled WGS sequence"/>
</dbReference>
<dbReference type="CDD" id="cd00090">
    <property type="entry name" value="HTH_ARSR"/>
    <property type="match status" value="1"/>
</dbReference>
<accession>A0A2U3D609</accession>
<evidence type="ECO:0000313" key="3">
    <source>
        <dbReference type="EMBL" id="PWI56717.1"/>
    </source>
</evidence>
<dbReference type="Pfam" id="PF12802">
    <property type="entry name" value="MarR_2"/>
    <property type="match status" value="1"/>
</dbReference>
<sequence length="96" mass="11106">MAEWTFLTNHAQVLLCIVRNGDNRLTAREIAEIVGITERAVQRILDDLENAGYISRFRDGRKNRYEIHPELPMRHPAQRGLAIKDLLELLSLPGWE</sequence>
<protein>
    <submittedName>
        <fullName evidence="3">Transcriptional regulator</fullName>
    </submittedName>
</protein>
<comment type="caution">
    <text evidence="3">The sequence shown here is derived from an EMBL/GenBank/DDBJ whole genome shotgun (WGS) entry which is preliminary data.</text>
</comment>
<keyword evidence="4" id="KW-1185">Reference proteome</keyword>
<evidence type="ECO:0000256" key="1">
    <source>
        <dbReference type="ARBA" id="ARBA00023125"/>
    </source>
</evidence>
<evidence type="ECO:0000259" key="2">
    <source>
        <dbReference type="SMART" id="SM00418"/>
    </source>
</evidence>